<accession>A0ABQ5UBM1</accession>
<protein>
    <submittedName>
        <fullName evidence="1">Uncharacterized protein</fullName>
    </submittedName>
</protein>
<sequence length="138" mass="15867">MIPPAEDLIGNVRMKRLMHADGRDFFVNIDECVEYPRLSRQETVDRRTGEVATLWMVDQHPAGELEDAVAVINGDNEHVPIAEQIDTVEVLIAGRELTADEQMDLGRQLRGIERTLRWCQDNVDELRRYRKMKAAEHG</sequence>
<reference evidence="1" key="1">
    <citation type="journal article" date="2014" name="Int. J. Syst. Evol. Microbiol.">
        <title>Complete genome of a new Firmicutes species belonging to the dominant human colonic microbiota ('Ruminococcus bicirculans') reveals two chromosomes and a selective capacity to utilize plant glucans.</title>
        <authorList>
            <consortium name="NISC Comparative Sequencing Program"/>
            <person name="Wegmann U."/>
            <person name="Louis P."/>
            <person name="Goesmann A."/>
            <person name="Henrissat B."/>
            <person name="Duncan S.H."/>
            <person name="Flint H.J."/>
        </authorList>
    </citation>
    <scope>NUCLEOTIDE SEQUENCE</scope>
    <source>
        <strain evidence="1">NBRC 103855</strain>
    </source>
</reference>
<organism evidence="1 2">
    <name type="scientific">Devosia yakushimensis</name>
    <dbReference type="NCBI Taxonomy" id="470028"/>
    <lineage>
        <taxon>Bacteria</taxon>
        <taxon>Pseudomonadati</taxon>
        <taxon>Pseudomonadota</taxon>
        <taxon>Alphaproteobacteria</taxon>
        <taxon>Hyphomicrobiales</taxon>
        <taxon>Devosiaceae</taxon>
        <taxon>Devosia</taxon>
    </lineage>
</organism>
<comment type="caution">
    <text evidence="1">The sequence shown here is derived from an EMBL/GenBank/DDBJ whole genome shotgun (WGS) entry which is preliminary data.</text>
</comment>
<keyword evidence="2" id="KW-1185">Reference proteome</keyword>
<dbReference type="RefSeq" id="WP_284388883.1">
    <property type="nucleotide sequence ID" value="NZ_BSNG01000001.1"/>
</dbReference>
<reference evidence="1" key="2">
    <citation type="submission" date="2023-01" db="EMBL/GenBank/DDBJ databases">
        <title>Draft genome sequence of Devosia yakushimensis strain NBRC 103855.</title>
        <authorList>
            <person name="Sun Q."/>
            <person name="Mori K."/>
        </authorList>
    </citation>
    <scope>NUCLEOTIDE SEQUENCE</scope>
    <source>
        <strain evidence="1">NBRC 103855</strain>
    </source>
</reference>
<evidence type="ECO:0000313" key="2">
    <source>
        <dbReference type="Proteomes" id="UP001161406"/>
    </source>
</evidence>
<name>A0ABQ5UBM1_9HYPH</name>
<dbReference type="Proteomes" id="UP001161406">
    <property type="component" value="Unassembled WGS sequence"/>
</dbReference>
<proteinExistence type="predicted"/>
<dbReference type="EMBL" id="BSNG01000001">
    <property type="protein sequence ID" value="GLQ09269.1"/>
    <property type="molecule type" value="Genomic_DNA"/>
</dbReference>
<evidence type="ECO:0000313" key="1">
    <source>
        <dbReference type="EMBL" id="GLQ09269.1"/>
    </source>
</evidence>
<gene>
    <name evidence="1" type="ORF">GCM10007913_12010</name>
</gene>